<comment type="caution">
    <text evidence="12">The sequence shown here is derived from an EMBL/GenBank/DDBJ whole genome shotgun (WGS) entry which is preliminary data.</text>
</comment>
<dbReference type="NCBIfam" id="NF001979">
    <property type="entry name" value="PRK00768.1"/>
    <property type="match status" value="1"/>
</dbReference>
<keyword evidence="5 8" id="KW-0067">ATP-binding</keyword>
<feature type="binding site" description="in other chain" evidence="8">
    <location>
        <begin position="268"/>
        <end position="269"/>
    </location>
    <ligand>
        <name>deamido-NAD(+)</name>
        <dbReference type="ChEBI" id="CHEBI:58437"/>
        <note>ligand shared between two neighboring subunits</note>
    </ligand>
</feature>
<dbReference type="Gene3D" id="3.40.50.620">
    <property type="entry name" value="HUPs"/>
    <property type="match status" value="1"/>
</dbReference>
<dbReference type="Proteomes" id="UP001202827">
    <property type="component" value="Unassembled WGS sequence"/>
</dbReference>
<sequence length="278" mass="30217">MKEAFLLEEQQKIIEALGVTSQFDAGEEAERRTSFLANYLKASSAKGFVLGISGGVDSLTAGLLAQRAVEQLRSGGYDATFVAVRLPYGEQADEADAQACLDVIKPDRTVRINIQPAADAMMAEVRREVDDLVAGPRLHFHLGNVKARQRMIAQYALAGGMRGIVIGTDHAAEALMGFYTKFGDGAADILPLSGLNKRRVRAVAKHLGAPDNLVFKVPTADLESDAPLKPDEEVYGVTYDEIDDFLEGREIRKESLDRILSTYRASGHKRALPVALTD</sequence>
<feature type="binding site" evidence="8">
    <location>
        <position position="168"/>
    </location>
    <ligand>
        <name>ATP</name>
        <dbReference type="ChEBI" id="CHEBI:30616"/>
    </ligand>
</feature>
<evidence type="ECO:0000256" key="4">
    <source>
        <dbReference type="ARBA" id="ARBA00022741"/>
    </source>
</evidence>
<dbReference type="EC" id="6.3.1.5" evidence="8 10"/>
<dbReference type="HAMAP" id="MF_00193">
    <property type="entry name" value="NadE_ammonia_dep"/>
    <property type="match status" value="1"/>
</dbReference>
<organism evidence="12 13">
    <name type="scientific">Neorhizobium turbinariae</name>
    <dbReference type="NCBI Taxonomy" id="2937795"/>
    <lineage>
        <taxon>Bacteria</taxon>
        <taxon>Pseudomonadati</taxon>
        <taxon>Pseudomonadota</taxon>
        <taxon>Alphaproteobacteria</taxon>
        <taxon>Hyphomicrobiales</taxon>
        <taxon>Rhizobiaceae</taxon>
        <taxon>Rhizobium/Agrobacterium group</taxon>
        <taxon>Neorhizobium</taxon>
    </lineage>
</organism>
<evidence type="ECO:0000256" key="3">
    <source>
        <dbReference type="ARBA" id="ARBA00022723"/>
    </source>
</evidence>
<proteinExistence type="inferred from homology"/>
<accession>A0ABT0IUK5</accession>
<dbReference type="GO" id="GO:0008795">
    <property type="term" value="F:NAD+ synthase activity"/>
    <property type="evidence" value="ECO:0007669"/>
    <property type="project" value="UniProtKB-EC"/>
</dbReference>
<dbReference type="InterPro" id="IPR003694">
    <property type="entry name" value="NAD_synthase"/>
</dbReference>
<protein>
    <recommendedName>
        <fullName evidence="8 10">NH(3)-dependent NAD(+) synthetase</fullName>
        <ecNumber evidence="8 10">6.3.1.5</ecNumber>
    </recommendedName>
</protein>
<evidence type="ECO:0000313" key="12">
    <source>
        <dbReference type="EMBL" id="MCK8781552.1"/>
    </source>
</evidence>
<keyword evidence="13" id="KW-1185">Reference proteome</keyword>
<comment type="function">
    <text evidence="8">Catalyzes the ATP-dependent amidation of deamido-NAD to form NAD. Uses ammonia as a nitrogen source.</text>
</comment>
<dbReference type="InterPro" id="IPR022310">
    <property type="entry name" value="NAD/GMP_synthase"/>
</dbReference>
<dbReference type="InterPro" id="IPR014729">
    <property type="entry name" value="Rossmann-like_a/b/a_fold"/>
</dbReference>
<evidence type="ECO:0000256" key="1">
    <source>
        <dbReference type="ARBA" id="ARBA00005859"/>
    </source>
</evidence>
<name>A0ABT0IUK5_9HYPH</name>
<feature type="binding site" evidence="8">
    <location>
        <position position="219"/>
    </location>
    <ligand>
        <name>ATP</name>
        <dbReference type="ChEBI" id="CHEBI:30616"/>
    </ligand>
</feature>
<keyword evidence="6 8" id="KW-0460">Magnesium</keyword>
<dbReference type="CDD" id="cd00553">
    <property type="entry name" value="NAD_synthase"/>
    <property type="match status" value="1"/>
</dbReference>
<comment type="subunit">
    <text evidence="8">Homodimer.</text>
</comment>
<evidence type="ECO:0000256" key="10">
    <source>
        <dbReference type="RuleBase" id="RU003812"/>
    </source>
</evidence>
<keyword evidence="7 8" id="KW-0520">NAD</keyword>
<dbReference type="PANTHER" id="PTHR23090:SF7">
    <property type="entry name" value="NH(3)-DEPENDENT NAD(+) SYNTHETASE"/>
    <property type="match status" value="1"/>
</dbReference>
<evidence type="ECO:0000256" key="5">
    <source>
        <dbReference type="ARBA" id="ARBA00022840"/>
    </source>
</evidence>
<feature type="binding site" description="in other chain" evidence="8">
    <location>
        <position position="181"/>
    </location>
    <ligand>
        <name>deamido-NAD(+)</name>
        <dbReference type="ChEBI" id="CHEBI:58437"/>
        <note>ligand shared between two neighboring subunits</note>
    </ligand>
</feature>
<feature type="binding site" description="in other chain" evidence="8">
    <location>
        <position position="148"/>
    </location>
    <ligand>
        <name>deamido-NAD(+)</name>
        <dbReference type="ChEBI" id="CHEBI:58437"/>
        <note>ligand shared between two neighboring subunits</note>
    </ligand>
</feature>
<dbReference type="PANTHER" id="PTHR23090">
    <property type="entry name" value="NH 3 /GLUTAMINE-DEPENDENT NAD + SYNTHETASE"/>
    <property type="match status" value="1"/>
</dbReference>
<dbReference type="InterPro" id="IPR022926">
    <property type="entry name" value="NH(3)-dep_NAD(+)_synth"/>
</dbReference>
<comment type="catalytic activity">
    <reaction evidence="8 10">
        <text>deamido-NAD(+) + NH4(+) + ATP = AMP + diphosphate + NAD(+) + H(+)</text>
        <dbReference type="Rhea" id="RHEA:21188"/>
        <dbReference type="ChEBI" id="CHEBI:15378"/>
        <dbReference type="ChEBI" id="CHEBI:28938"/>
        <dbReference type="ChEBI" id="CHEBI:30616"/>
        <dbReference type="ChEBI" id="CHEBI:33019"/>
        <dbReference type="ChEBI" id="CHEBI:57540"/>
        <dbReference type="ChEBI" id="CHEBI:58437"/>
        <dbReference type="ChEBI" id="CHEBI:456215"/>
        <dbReference type="EC" id="6.3.1.5"/>
    </reaction>
</comment>
<feature type="domain" description="NAD/GMP synthase" evidence="11">
    <location>
        <begin position="30"/>
        <end position="273"/>
    </location>
</feature>
<comment type="similarity">
    <text evidence="1 8 9">Belongs to the NAD synthetase family.</text>
</comment>
<feature type="binding site" evidence="8">
    <location>
        <position position="197"/>
    </location>
    <ligand>
        <name>ATP</name>
        <dbReference type="ChEBI" id="CHEBI:30616"/>
    </ligand>
</feature>
<evidence type="ECO:0000256" key="6">
    <source>
        <dbReference type="ARBA" id="ARBA00022842"/>
    </source>
</evidence>
<evidence type="ECO:0000256" key="8">
    <source>
        <dbReference type="HAMAP-Rule" id="MF_00193"/>
    </source>
</evidence>
<evidence type="ECO:0000259" key="11">
    <source>
        <dbReference type="Pfam" id="PF02540"/>
    </source>
</evidence>
<dbReference type="SUPFAM" id="SSF52402">
    <property type="entry name" value="Adenine nucleotide alpha hydrolases-like"/>
    <property type="match status" value="1"/>
</dbReference>
<feature type="binding site" evidence="8">
    <location>
        <position position="188"/>
    </location>
    <ligand>
        <name>deamido-NAD(+)</name>
        <dbReference type="ChEBI" id="CHEBI:58437"/>
        <note>ligand shared between two neighboring subunits</note>
    </ligand>
</feature>
<feature type="binding site" evidence="8">
    <location>
        <position position="57"/>
    </location>
    <ligand>
        <name>Mg(2+)</name>
        <dbReference type="ChEBI" id="CHEBI:18420"/>
    </ligand>
</feature>
<comment type="pathway">
    <text evidence="8">Cofactor biosynthesis; NAD(+) biosynthesis; NAD(+) from deamido-NAD(+) (ammonia route): step 1/1.</text>
</comment>
<keyword evidence="3 8" id="KW-0479">Metal-binding</keyword>
<dbReference type="RefSeq" id="WP_248684025.1">
    <property type="nucleotide sequence ID" value="NZ_JALPRY010000018.1"/>
</dbReference>
<evidence type="ECO:0000256" key="7">
    <source>
        <dbReference type="ARBA" id="ARBA00023027"/>
    </source>
</evidence>
<gene>
    <name evidence="8 12" type="primary">nadE</name>
    <name evidence="12" type="ORF">M0654_16355</name>
</gene>
<keyword evidence="4 8" id="KW-0547">Nucleotide-binding</keyword>
<feature type="binding site" evidence="8">
    <location>
        <begin position="51"/>
        <end position="58"/>
    </location>
    <ligand>
        <name>ATP</name>
        <dbReference type="ChEBI" id="CHEBI:30616"/>
    </ligand>
</feature>
<evidence type="ECO:0000313" key="13">
    <source>
        <dbReference type="Proteomes" id="UP001202827"/>
    </source>
</evidence>
<keyword evidence="2 8" id="KW-0436">Ligase</keyword>
<reference evidence="12 13" key="1">
    <citation type="submission" date="2022-04" db="EMBL/GenBank/DDBJ databases">
        <title>Rhizobium coralii sp. nov., isolated from coral Turbinaria peltata.</title>
        <authorList>
            <person name="Sun H."/>
        </authorList>
    </citation>
    <scope>NUCLEOTIDE SEQUENCE [LARGE SCALE GENOMIC DNA]</scope>
    <source>
        <strain evidence="12 13">NTR19</strain>
    </source>
</reference>
<feature type="binding site" evidence="8">
    <location>
        <position position="173"/>
    </location>
    <ligand>
        <name>Mg(2+)</name>
        <dbReference type="ChEBI" id="CHEBI:18420"/>
    </ligand>
</feature>
<dbReference type="NCBIfam" id="TIGR00552">
    <property type="entry name" value="nadE"/>
    <property type="match status" value="1"/>
</dbReference>
<dbReference type="EMBL" id="JALPRY010000018">
    <property type="protein sequence ID" value="MCK8781552.1"/>
    <property type="molecule type" value="Genomic_DNA"/>
</dbReference>
<dbReference type="Pfam" id="PF02540">
    <property type="entry name" value="NAD_synthase"/>
    <property type="match status" value="1"/>
</dbReference>
<evidence type="ECO:0000256" key="2">
    <source>
        <dbReference type="ARBA" id="ARBA00022598"/>
    </source>
</evidence>
<evidence type="ECO:0000256" key="9">
    <source>
        <dbReference type="RuleBase" id="RU003811"/>
    </source>
</evidence>